<dbReference type="InterPro" id="IPR007210">
    <property type="entry name" value="ABC_Gly_betaine_transp_sub-bd"/>
</dbReference>
<accession>A0A938YJ97</accession>
<organism evidence="3 4">
    <name type="scientific">Nakamurella flavida</name>
    <dbReference type="NCBI Taxonomy" id="363630"/>
    <lineage>
        <taxon>Bacteria</taxon>
        <taxon>Bacillati</taxon>
        <taxon>Actinomycetota</taxon>
        <taxon>Actinomycetes</taxon>
        <taxon>Nakamurellales</taxon>
        <taxon>Nakamurellaceae</taxon>
        <taxon>Nakamurella</taxon>
    </lineage>
</organism>
<dbReference type="EMBL" id="JAERWL010000009">
    <property type="protein sequence ID" value="MBM9477007.1"/>
    <property type="molecule type" value="Genomic_DNA"/>
</dbReference>
<feature type="domain" description="ABC-type glycine betaine transport system substrate-binding" evidence="2">
    <location>
        <begin position="57"/>
        <end position="316"/>
    </location>
</feature>
<dbReference type="Pfam" id="PF04069">
    <property type="entry name" value="OpuAC"/>
    <property type="match status" value="1"/>
</dbReference>
<evidence type="ECO:0000313" key="4">
    <source>
        <dbReference type="Proteomes" id="UP000663801"/>
    </source>
</evidence>
<dbReference type="GO" id="GO:0043190">
    <property type="term" value="C:ATP-binding cassette (ABC) transporter complex"/>
    <property type="evidence" value="ECO:0007669"/>
    <property type="project" value="InterPro"/>
</dbReference>
<protein>
    <submittedName>
        <fullName evidence="3">ABC transporter substrate-binding protein</fullName>
    </submittedName>
</protein>
<dbReference type="AlphaFoldDB" id="A0A938YJ97"/>
<feature type="chain" id="PRO_5037643763" evidence="1">
    <location>
        <begin position="30"/>
        <end position="320"/>
    </location>
</feature>
<evidence type="ECO:0000256" key="1">
    <source>
        <dbReference type="SAM" id="SignalP"/>
    </source>
</evidence>
<dbReference type="RefSeq" id="WP_205257115.1">
    <property type="nucleotide sequence ID" value="NZ_BAAAPV010000001.1"/>
</dbReference>
<evidence type="ECO:0000313" key="3">
    <source>
        <dbReference type="EMBL" id="MBM9477007.1"/>
    </source>
</evidence>
<keyword evidence="1" id="KW-0732">Signal</keyword>
<feature type="signal peptide" evidence="1">
    <location>
        <begin position="1"/>
        <end position="29"/>
    </location>
</feature>
<comment type="caution">
    <text evidence="3">The sequence shown here is derived from an EMBL/GenBank/DDBJ whole genome shotgun (WGS) entry which is preliminary data.</text>
</comment>
<dbReference type="Gene3D" id="3.40.190.10">
    <property type="entry name" value="Periplasmic binding protein-like II"/>
    <property type="match status" value="1"/>
</dbReference>
<proteinExistence type="predicted"/>
<keyword evidence="4" id="KW-1185">Reference proteome</keyword>
<dbReference type="SUPFAM" id="SSF53850">
    <property type="entry name" value="Periplasmic binding protein-like II"/>
    <property type="match status" value="1"/>
</dbReference>
<gene>
    <name evidence="3" type="ORF">JL107_11160</name>
</gene>
<sequence>MSLSIRKSGVLIAGSLVAALTLSACGGSADPLASSSAAPSSSAAASSGASGAAGAGSVIIGSADFPESALVANIYAAALTAKGVTATTNLNIGSREVYLPALQDGSIDLIPEYTGVLLQYFDKAATATSSEDVYTALQGAVPDTLQVLDQSAAEDKDSVAVTQEVATQYNLKSIADLKPVAGELILGGPSEWETRPTGVPGLEAKYGVTFKEFKALDAGGPLTLNALTSGQVQAGNLFTTDPAITANNLVVLEDPENLFAAQNILPLITKSKVTPEITEALNAVSAKLTTQDLIDLLTKVTVDKQDSADVAQEWVTSAGI</sequence>
<reference evidence="3" key="1">
    <citation type="submission" date="2021-01" db="EMBL/GenBank/DDBJ databases">
        <title>KCTC 19127 draft genome.</title>
        <authorList>
            <person name="An D."/>
        </authorList>
    </citation>
    <scope>NUCLEOTIDE SEQUENCE</scope>
    <source>
        <strain evidence="3">KCTC 19127</strain>
    </source>
</reference>
<dbReference type="Proteomes" id="UP000663801">
    <property type="component" value="Unassembled WGS sequence"/>
</dbReference>
<dbReference type="PROSITE" id="PS51257">
    <property type="entry name" value="PROKAR_LIPOPROTEIN"/>
    <property type="match status" value="1"/>
</dbReference>
<dbReference type="GO" id="GO:0022857">
    <property type="term" value="F:transmembrane transporter activity"/>
    <property type="evidence" value="ECO:0007669"/>
    <property type="project" value="InterPro"/>
</dbReference>
<name>A0A938YJ97_9ACTN</name>
<dbReference type="CDD" id="cd13606">
    <property type="entry name" value="PBP2_ProX_like"/>
    <property type="match status" value="1"/>
</dbReference>
<dbReference type="Gene3D" id="3.40.190.120">
    <property type="entry name" value="Osmoprotection protein (prox), domain 2"/>
    <property type="match status" value="1"/>
</dbReference>
<evidence type="ECO:0000259" key="2">
    <source>
        <dbReference type="Pfam" id="PF04069"/>
    </source>
</evidence>